<protein>
    <submittedName>
        <fullName evidence="1">Uncharacterized protein</fullName>
    </submittedName>
</protein>
<evidence type="ECO:0000313" key="2">
    <source>
        <dbReference type="Proteomes" id="UP000240760"/>
    </source>
</evidence>
<accession>A0A2T4CBN5</accession>
<name>A0A2T4CBN5_TRILO</name>
<proteinExistence type="predicted"/>
<dbReference type="Proteomes" id="UP000240760">
    <property type="component" value="Unassembled WGS sequence"/>
</dbReference>
<gene>
    <name evidence="1" type="ORF">M440DRAFT_225197</name>
</gene>
<evidence type="ECO:0000313" key="1">
    <source>
        <dbReference type="EMBL" id="PTB78966.1"/>
    </source>
</evidence>
<keyword evidence="2" id="KW-1185">Reference proteome</keyword>
<sequence length="169" mass="19499">MPSLTRIFLASGQLEFKLMDVVLHTDQQSHAAARTRSGCDCSTPHALCQSDLYRLTTSSMRRMRNGCWLKGIKAPHRFSALHCIASRIKTERAPQSQAHCMYTASAILEMHQTCVLVTTSLILRGRRWSEPGNRRRCRLFQSWMQHDSSRLMPLHLDQDRAQFQTRESR</sequence>
<organism evidence="1 2">
    <name type="scientific">Trichoderma longibrachiatum ATCC 18648</name>
    <dbReference type="NCBI Taxonomy" id="983965"/>
    <lineage>
        <taxon>Eukaryota</taxon>
        <taxon>Fungi</taxon>
        <taxon>Dikarya</taxon>
        <taxon>Ascomycota</taxon>
        <taxon>Pezizomycotina</taxon>
        <taxon>Sordariomycetes</taxon>
        <taxon>Hypocreomycetidae</taxon>
        <taxon>Hypocreales</taxon>
        <taxon>Hypocreaceae</taxon>
        <taxon>Trichoderma</taxon>
    </lineage>
</organism>
<dbReference type="EMBL" id="KZ679128">
    <property type="protein sequence ID" value="PTB78966.1"/>
    <property type="molecule type" value="Genomic_DNA"/>
</dbReference>
<reference evidence="1 2" key="1">
    <citation type="submission" date="2016-07" db="EMBL/GenBank/DDBJ databases">
        <title>Multiple horizontal gene transfer events from other fungi enriched the ability of initially mycotrophic Trichoderma (Ascomycota) to feed on dead plant biomass.</title>
        <authorList>
            <consortium name="DOE Joint Genome Institute"/>
            <person name="Aerts A."/>
            <person name="Atanasova L."/>
            <person name="Chenthamara K."/>
            <person name="Zhang J."/>
            <person name="Grujic M."/>
            <person name="Henrissat B."/>
            <person name="Kuo A."/>
            <person name="Salamov A."/>
            <person name="Lipzen A."/>
            <person name="Labutti K."/>
            <person name="Barry K."/>
            <person name="Miao Y."/>
            <person name="Rahimi M.J."/>
            <person name="Shen Q."/>
            <person name="Grigoriev I.V."/>
            <person name="Kubicek C.P."/>
            <person name="Druzhinina I.S."/>
        </authorList>
    </citation>
    <scope>NUCLEOTIDE SEQUENCE [LARGE SCALE GENOMIC DNA]</scope>
    <source>
        <strain evidence="1 2">ATCC 18648</strain>
    </source>
</reference>
<dbReference type="AlphaFoldDB" id="A0A2T4CBN5"/>